<feature type="compositionally biased region" description="Low complexity" evidence="1">
    <location>
        <begin position="26"/>
        <end position="38"/>
    </location>
</feature>
<sequence length="181" mass="19249">MPTFNLVLLVAPPTSPKPRAHVRRGSPPCSGTSKSSSLLPSSCMHPSLCTHPSKWASPNPDLKAPPALYDIETAVVAAVSALAPVPFPTTKMKAFIKHSLPSMPWCSGPSSFAEGPFSRFVFMTEEEILLSAAPLEASPVFRNIALGFYDAVSMRVPFALPTPPTVAGKSRIHSASLKLLV</sequence>
<keyword evidence="3" id="KW-1185">Reference proteome</keyword>
<comment type="caution">
    <text evidence="2">The sequence shown here is derived from an EMBL/GenBank/DDBJ whole genome shotgun (WGS) entry which is preliminary data.</text>
</comment>
<accession>A0AAW0EFB1</accession>
<dbReference type="EMBL" id="JAWWNJ010000001">
    <property type="protein sequence ID" value="KAK7063406.1"/>
    <property type="molecule type" value="Genomic_DNA"/>
</dbReference>
<proteinExistence type="predicted"/>
<dbReference type="AlphaFoldDB" id="A0AAW0EFB1"/>
<feature type="region of interest" description="Disordered" evidence="1">
    <location>
        <begin position="15"/>
        <end position="38"/>
    </location>
</feature>
<evidence type="ECO:0000313" key="3">
    <source>
        <dbReference type="Proteomes" id="UP001362999"/>
    </source>
</evidence>
<dbReference type="Proteomes" id="UP001362999">
    <property type="component" value="Unassembled WGS sequence"/>
</dbReference>
<evidence type="ECO:0000256" key="1">
    <source>
        <dbReference type="SAM" id="MobiDB-lite"/>
    </source>
</evidence>
<gene>
    <name evidence="2" type="ORF">R3P38DRAFT_3164410</name>
</gene>
<reference evidence="2 3" key="1">
    <citation type="journal article" date="2024" name="J Genomics">
        <title>Draft genome sequencing and assembly of Favolaschia claudopus CIRM-BRFM 2984 isolated from oak limbs.</title>
        <authorList>
            <person name="Navarro D."/>
            <person name="Drula E."/>
            <person name="Chaduli D."/>
            <person name="Cazenave R."/>
            <person name="Ahrendt S."/>
            <person name="Wang J."/>
            <person name="Lipzen A."/>
            <person name="Daum C."/>
            <person name="Barry K."/>
            <person name="Grigoriev I.V."/>
            <person name="Favel A."/>
            <person name="Rosso M.N."/>
            <person name="Martin F."/>
        </authorList>
    </citation>
    <scope>NUCLEOTIDE SEQUENCE [LARGE SCALE GENOMIC DNA]</scope>
    <source>
        <strain evidence="2 3">CIRM-BRFM 2984</strain>
    </source>
</reference>
<name>A0AAW0EFB1_9AGAR</name>
<evidence type="ECO:0000313" key="2">
    <source>
        <dbReference type="EMBL" id="KAK7063406.1"/>
    </source>
</evidence>
<protein>
    <submittedName>
        <fullName evidence="2">Uncharacterized protein</fullName>
    </submittedName>
</protein>
<organism evidence="2 3">
    <name type="scientific">Favolaschia claudopus</name>
    <dbReference type="NCBI Taxonomy" id="2862362"/>
    <lineage>
        <taxon>Eukaryota</taxon>
        <taxon>Fungi</taxon>
        <taxon>Dikarya</taxon>
        <taxon>Basidiomycota</taxon>
        <taxon>Agaricomycotina</taxon>
        <taxon>Agaricomycetes</taxon>
        <taxon>Agaricomycetidae</taxon>
        <taxon>Agaricales</taxon>
        <taxon>Marasmiineae</taxon>
        <taxon>Mycenaceae</taxon>
        <taxon>Favolaschia</taxon>
    </lineage>
</organism>